<dbReference type="RefSeq" id="WP_055158358.1">
    <property type="nucleotide sequence ID" value="NZ_CYXR01000029.1"/>
</dbReference>
<evidence type="ECO:0000256" key="6">
    <source>
        <dbReference type="SAM" id="MobiDB-lite"/>
    </source>
</evidence>
<dbReference type="GO" id="GO:0005524">
    <property type="term" value="F:ATP binding"/>
    <property type="evidence" value="ECO:0007669"/>
    <property type="project" value="UniProtKB-KW"/>
</dbReference>
<dbReference type="GO" id="GO:0051082">
    <property type="term" value="F:unfolded protein binding"/>
    <property type="evidence" value="ECO:0007669"/>
    <property type="project" value="InterPro"/>
</dbReference>
<evidence type="ECO:0000256" key="5">
    <source>
        <dbReference type="PIRSR" id="PIRSR002583-1"/>
    </source>
</evidence>
<evidence type="ECO:0000256" key="4">
    <source>
        <dbReference type="ARBA" id="ARBA00023186"/>
    </source>
</evidence>
<dbReference type="GO" id="GO:0016887">
    <property type="term" value="F:ATP hydrolysis activity"/>
    <property type="evidence" value="ECO:0007669"/>
    <property type="project" value="InterPro"/>
</dbReference>
<dbReference type="Pfam" id="PF13589">
    <property type="entry name" value="HATPase_c_3"/>
    <property type="match status" value="1"/>
</dbReference>
<dbReference type="Gene3D" id="3.40.50.11260">
    <property type="match status" value="1"/>
</dbReference>
<feature type="binding site" evidence="5">
    <location>
        <position position="37"/>
    </location>
    <ligand>
        <name>ATP</name>
        <dbReference type="ChEBI" id="CHEBI:30616"/>
    </ligand>
</feature>
<dbReference type="Gene3D" id="3.30.230.80">
    <property type="match status" value="1"/>
</dbReference>
<dbReference type="Pfam" id="PF00183">
    <property type="entry name" value="HSP90"/>
    <property type="match status" value="1"/>
</dbReference>
<evidence type="ECO:0000313" key="7">
    <source>
        <dbReference type="EMBL" id="CUN14259.1"/>
    </source>
</evidence>
<keyword evidence="2 5" id="KW-0547">Nucleotide-binding</keyword>
<dbReference type="SUPFAM" id="SSF55874">
    <property type="entry name" value="ATPase domain of HSP90 chaperone/DNA topoisomerase II/histidine kinase"/>
    <property type="match status" value="1"/>
</dbReference>
<feature type="binding site" evidence="5">
    <location>
        <position position="377"/>
    </location>
    <ligand>
        <name>ATP</name>
        <dbReference type="ChEBI" id="CHEBI:30616"/>
    </ligand>
</feature>
<evidence type="ECO:0000256" key="1">
    <source>
        <dbReference type="ARBA" id="ARBA00008239"/>
    </source>
</evidence>
<keyword evidence="3 5" id="KW-0067">ATP-binding</keyword>
<dbReference type="InterPro" id="IPR020568">
    <property type="entry name" value="Ribosomal_Su5_D2-typ_SF"/>
</dbReference>
<gene>
    <name evidence="7" type="primary">htpG</name>
    <name evidence="7" type="ORF">ERS852574_02975</name>
</gene>
<dbReference type="Proteomes" id="UP000095727">
    <property type="component" value="Unassembled WGS sequence"/>
</dbReference>
<dbReference type="PRINTS" id="PR00775">
    <property type="entry name" value="HEATSHOCK90"/>
</dbReference>
<dbReference type="EMBL" id="CYXR01000029">
    <property type="protein sequence ID" value="CUN14259.1"/>
    <property type="molecule type" value="Genomic_DNA"/>
</dbReference>
<feature type="binding site" evidence="5">
    <location>
        <position position="84"/>
    </location>
    <ligand>
        <name>ATP</name>
        <dbReference type="ChEBI" id="CHEBI:30616"/>
    </ligand>
</feature>
<protein>
    <submittedName>
        <fullName evidence="7">High temperature protein G</fullName>
    </submittedName>
</protein>
<dbReference type="InterPro" id="IPR001404">
    <property type="entry name" value="Hsp90_fam"/>
</dbReference>
<reference evidence="7 8" key="1">
    <citation type="submission" date="2015-09" db="EMBL/GenBank/DDBJ databases">
        <authorList>
            <consortium name="Pathogen Informatics"/>
        </authorList>
    </citation>
    <scope>NUCLEOTIDE SEQUENCE [LARGE SCALE GENOMIC DNA]</scope>
    <source>
        <strain evidence="7 8">2789STDY5834962</strain>
    </source>
</reference>
<dbReference type="InterPro" id="IPR020575">
    <property type="entry name" value="Hsp90_N"/>
</dbReference>
<dbReference type="CDD" id="cd16927">
    <property type="entry name" value="HATPase_Hsp90-like"/>
    <property type="match status" value="1"/>
</dbReference>
<sequence length="687" mass="79362">MAAKKGSLSISSENIFPIIKKWVYSDHDIFARELVSNGCDAITKLKKLDMMGEYTLPDDYKGKIQVIVNPEEKTLKFIDNGLGMTADEVEEYITQIAFSGATEFLNKYKDKTTEDDMIGHFGLGFYSAFMVADEVHIDTLSYKEGAKPVHWVSEGGTEYEMEEGDKEEVGSEITLFLNEDCVEFSNEYRIREVLEKYCSFMPVEIFVSKANAEPEYETIPEDEVLDTDTVVEHIHEDAKMEEKENENGEKEMVEVSPASDKAKIVKRPVSISDPAPLWTKHPNECSKEDYIDFYRKVFMDYKEPLFWIHLNMDYPFNLKGILYFPKINTEYDSIEGTIKLYNNQVFIADNIKEVIPEFLMVLKGVIDCPDLPLNVSRSALQNDGFVQKISEYISKKVADKLSGMCKTDKENYEKYWDDISPFIKFGCLKDEKFCEKMSDYVLFKNLDHKYMTLKECIEKNGGKAEPEEKTEGENAEQSAEKKETEKTTIYYVTDEQQQSQYINMFKKEGLDAVILSHNIDSPFITQMEQKNEHIKFQRIDADLTDHFKEDVSEEEKEAFKEKTDSLVEIFRKALGNDKLEVKVEKMKDENVVSMITLSEESRRMQEMMKMYGMSGMDPSMFGTNATLILNANHPLVEYVVAHKDGENTEMFCHQLYDLAMLAHKPLSPEEMTEFVKRSNEIMMKLAK</sequence>
<feature type="binding site" evidence="5">
    <location>
        <position position="33"/>
    </location>
    <ligand>
        <name>ATP</name>
        <dbReference type="ChEBI" id="CHEBI:30616"/>
    </ligand>
</feature>
<organism evidence="7 8">
    <name type="scientific">Coprococcus comes</name>
    <dbReference type="NCBI Taxonomy" id="410072"/>
    <lineage>
        <taxon>Bacteria</taxon>
        <taxon>Bacillati</taxon>
        <taxon>Bacillota</taxon>
        <taxon>Clostridia</taxon>
        <taxon>Lachnospirales</taxon>
        <taxon>Lachnospiraceae</taxon>
        <taxon>Coprococcus</taxon>
    </lineage>
</organism>
<dbReference type="SUPFAM" id="SSF110942">
    <property type="entry name" value="HSP90 C-terminal domain"/>
    <property type="match status" value="1"/>
</dbReference>
<proteinExistence type="inferred from homology"/>
<dbReference type="InterPro" id="IPR037196">
    <property type="entry name" value="HSP90_C"/>
</dbReference>
<feature type="region of interest" description="Disordered" evidence="6">
    <location>
        <begin position="461"/>
        <end position="485"/>
    </location>
</feature>
<dbReference type="Gene3D" id="3.30.565.10">
    <property type="entry name" value="Histidine kinase-like ATPase, C-terminal domain"/>
    <property type="match status" value="1"/>
</dbReference>
<dbReference type="PIRSF" id="PIRSF002583">
    <property type="entry name" value="Hsp90"/>
    <property type="match status" value="1"/>
</dbReference>
<comment type="similarity">
    <text evidence="1">Belongs to the heat shock protein 90 family.</text>
</comment>
<dbReference type="GO" id="GO:0140662">
    <property type="term" value="F:ATP-dependent protein folding chaperone"/>
    <property type="evidence" value="ECO:0007669"/>
    <property type="project" value="InterPro"/>
</dbReference>
<evidence type="ECO:0000256" key="2">
    <source>
        <dbReference type="ARBA" id="ARBA00022741"/>
    </source>
</evidence>
<evidence type="ECO:0000313" key="8">
    <source>
        <dbReference type="Proteomes" id="UP000095727"/>
    </source>
</evidence>
<accession>A0A173UHD0</accession>
<keyword evidence="4" id="KW-0143">Chaperone</keyword>
<dbReference type="NCBIfam" id="NF003555">
    <property type="entry name" value="PRK05218.1"/>
    <property type="match status" value="1"/>
</dbReference>
<name>A0A173UHD0_9FIRM</name>
<dbReference type="AlphaFoldDB" id="A0A173UHD0"/>
<dbReference type="SUPFAM" id="SSF54211">
    <property type="entry name" value="Ribosomal protein S5 domain 2-like"/>
    <property type="match status" value="1"/>
</dbReference>
<evidence type="ECO:0000256" key="3">
    <source>
        <dbReference type="ARBA" id="ARBA00022840"/>
    </source>
</evidence>
<dbReference type="Gene3D" id="1.20.120.790">
    <property type="entry name" value="Heat shock protein 90, C-terminal domain"/>
    <property type="match status" value="1"/>
</dbReference>
<dbReference type="PANTHER" id="PTHR11528">
    <property type="entry name" value="HEAT SHOCK PROTEIN 90 FAMILY MEMBER"/>
    <property type="match status" value="1"/>
</dbReference>
<dbReference type="InterPro" id="IPR036890">
    <property type="entry name" value="HATPase_C_sf"/>
</dbReference>
<feature type="binding site" evidence="5">
    <location>
        <position position="79"/>
    </location>
    <ligand>
        <name>ATP</name>
        <dbReference type="ChEBI" id="CHEBI:30616"/>
    </ligand>
</feature>
<feature type="binding site" evidence="5">
    <location>
        <begin position="99"/>
        <end position="100"/>
    </location>
    <ligand>
        <name>ATP</name>
        <dbReference type="ChEBI" id="CHEBI:30616"/>
    </ligand>
</feature>